<protein>
    <submittedName>
        <fullName evidence="1">Uncharacterized protein</fullName>
    </submittedName>
</protein>
<name>A0A2P2R555_RHIMU</name>
<evidence type="ECO:0000313" key="1">
    <source>
        <dbReference type="EMBL" id="MBX74254.1"/>
    </source>
</evidence>
<organism evidence="1">
    <name type="scientific">Rhizophora mucronata</name>
    <name type="common">Asiatic mangrove</name>
    <dbReference type="NCBI Taxonomy" id="61149"/>
    <lineage>
        <taxon>Eukaryota</taxon>
        <taxon>Viridiplantae</taxon>
        <taxon>Streptophyta</taxon>
        <taxon>Embryophyta</taxon>
        <taxon>Tracheophyta</taxon>
        <taxon>Spermatophyta</taxon>
        <taxon>Magnoliopsida</taxon>
        <taxon>eudicotyledons</taxon>
        <taxon>Gunneridae</taxon>
        <taxon>Pentapetalae</taxon>
        <taxon>rosids</taxon>
        <taxon>fabids</taxon>
        <taxon>Malpighiales</taxon>
        <taxon>Rhizophoraceae</taxon>
        <taxon>Rhizophora</taxon>
    </lineage>
</organism>
<proteinExistence type="predicted"/>
<dbReference type="AlphaFoldDB" id="A0A2P2R555"/>
<dbReference type="EMBL" id="GGEC01093770">
    <property type="protein sequence ID" value="MBX74254.1"/>
    <property type="molecule type" value="Transcribed_RNA"/>
</dbReference>
<sequence length="45" mass="5058">MSKQLNIALSFNAPTRNATGKQSSFFEPIKEASVNSIHYLIMERS</sequence>
<accession>A0A2P2R555</accession>
<reference evidence="1" key="1">
    <citation type="submission" date="2018-02" db="EMBL/GenBank/DDBJ databases">
        <title>Rhizophora mucronata_Transcriptome.</title>
        <authorList>
            <person name="Meera S.P."/>
            <person name="Sreeshan A."/>
            <person name="Augustine A."/>
        </authorList>
    </citation>
    <scope>NUCLEOTIDE SEQUENCE</scope>
    <source>
        <tissue evidence="1">Leaf</tissue>
    </source>
</reference>